<dbReference type="InterPro" id="IPR036388">
    <property type="entry name" value="WH-like_DNA-bd_sf"/>
</dbReference>
<dbReference type="AlphaFoldDB" id="A0AAQ3SEV0"/>
<evidence type="ECO:0000256" key="3">
    <source>
        <dbReference type="ARBA" id="ARBA00022821"/>
    </source>
</evidence>
<keyword evidence="1" id="KW-0433">Leucine-rich repeat</keyword>
<feature type="region of interest" description="Disordered" evidence="4">
    <location>
        <begin position="23"/>
        <end position="50"/>
    </location>
</feature>
<dbReference type="PANTHER" id="PTHR36766">
    <property type="entry name" value="PLANT BROAD-SPECTRUM MILDEW RESISTANCE PROTEIN RPW8"/>
    <property type="match status" value="1"/>
</dbReference>
<dbReference type="Gene3D" id="3.40.50.300">
    <property type="entry name" value="P-loop containing nucleotide triphosphate hydrolases"/>
    <property type="match status" value="1"/>
</dbReference>
<dbReference type="FunFam" id="1.10.10.10:FF:000322">
    <property type="entry name" value="Probable disease resistance protein At1g63360"/>
    <property type="match status" value="1"/>
</dbReference>
<dbReference type="PANTHER" id="PTHR36766:SF64">
    <property type="entry name" value="OS12G0206100 PROTEIN"/>
    <property type="match status" value="1"/>
</dbReference>
<evidence type="ECO:0000313" key="7">
    <source>
        <dbReference type="Proteomes" id="UP001341281"/>
    </source>
</evidence>
<sequence length="723" mass="82623">MRDIEVQVRKQIKRIQGVLTDTKESDLLDQKNSSSTGKETDKEGSSSSSKQKEIDELYRCIEHKVFGRDKDRKRICRMLREGPYSVIVMHGITGSGKSTLAQYVCNYEKDAGHFNPIMFIHVRKTFSLGDIFRDMLEQINQNRPSNDKNLKNLKKELQEELKDKCFLLVLDDLWPVNGEDPQERAILLDVLNDGRSGSRILVTAQTNDAALGLGAQEQILIPDLEEEEYLNLFMHHALQGAVDDDGRFERIGKSIAKKLHRSPIAAIAVGRRLQAEKSISFWETTANLDVLNRTMGALWWSHQQLGVDTRRCFQYCSTYPKGYKLNRDVLIRSWIAHGFASTSNATGELEDVGQRYLEELVKFSFLQVGRSTFDIETFTVHELLHELAEKVAGSDFFRIDDLSVLPAKDISPDGMGNLIRLRNIRGLQSLFNIGRMKQLEQLNELRGLLSIGGLQNVGSKEEALEADLASKKRVTDLVLCFDVFDVGTKNPDIEAEVLEGLCPPKYLQELTIKGYKGSRYPSWMLSGQQHTDAPKHLRKLVLKWCSCPLASFPEDSELFINLLELEIVVCEWDSLPGNMERLVSLQSLHIYGHRHNKMVLLPTLPRSLRKISISKWNFMLENMEHLVSLKSLSISRCKRMKFLPTLPQSLKKIQISCCGVLSRTCQEEGHENWQKIQHQQHMHHAEGTEMMAVLLLSWTERNDDIWDLYARMTPSNFAELLLL</sequence>
<dbReference type="InterPro" id="IPR027417">
    <property type="entry name" value="P-loop_NTPase"/>
</dbReference>
<dbReference type="SUPFAM" id="SSF52058">
    <property type="entry name" value="L domain-like"/>
    <property type="match status" value="1"/>
</dbReference>
<dbReference type="InterPro" id="IPR002182">
    <property type="entry name" value="NB-ARC"/>
</dbReference>
<evidence type="ECO:0000256" key="4">
    <source>
        <dbReference type="SAM" id="MobiDB-lite"/>
    </source>
</evidence>
<evidence type="ECO:0000313" key="6">
    <source>
        <dbReference type="EMBL" id="WVZ49576.1"/>
    </source>
</evidence>
<dbReference type="GO" id="GO:0002758">
    <property type="term" value="P:innate immune response-activating signaling pathway"/>
    <property type="evidence" value="ECO:0007669"/>
    <property type="project" value="UniProtKB-ARBA"/>
</dbReference>
<dbReference type="GO" id="GO:0009626">
    <property type="term" value="P:plant-type hypersensitive response"/>
    <property type="evidence" value="ECO:0007669"/>
    <property type="project" value="UniProtKB-ARBA"/>
</dbReference>
<dbReference type="Gene3D" id="1.10.10.10">
    <property type="entry name" value="Winged helix-like DNA-binding domain superfamily/Winged helix DNA-binding domain"/>
    <property type="match status" value="1"/>
</dbReference>
<keyword evidence="2" id="KW-0677">Repeat</keyword>
<feature type="domain" description="AAA+ ATPase" evidence="5">
    <location>
        <begin position="83"/>
        <end position="225"/>
    </location>
</feature>
<keyword evidence="3" id="KW-0611">Plant defense</keyword>
<gene>
    <name evidence="6" type="ORF">U9M48_000918</name>
</gene>
<protein>
    <recommendedName>
        <fullName evidence="5">AAA+ ATPase domain-containing protein</fullName>
    </recommendedName>
</protein>
<dbReference type="InterPro" id="IPR003593">
    <property type="entry name" value="AAA+_ATPase"/>
</dbReference>
<dbReference type="SMART" id="SM00382">
    <property type="entry name" value="AAA"/>
    <property type="match status" value="1"/>
</dbReference>
<evidence type="ECO:0000256" key="2">
    <source>
        <dbReference type="ARBA" id="ARBA00022737"/>
    </source>
</evidence>
<evidence type="ECO:0000259" key="5">
    <source>
        <dbReference type="SMART" id="SM00382"/>
    </source>
</evidence>
<reference evidence="6 7" key="1">
    <citation type="submission" date="2024-02" db="EMBL/GenBank/DDBJ databases">
        <title>High-quality chromosome-scale genome assembly of Pensacola bahiagrass (Paspalum notatum Flugge var. saurae).</title>
        <authorList>
            <person name="Vega J.M."/>
            <person name="Podio M."/>
            <person name="Orjuela J."/>
            <person name="Siena L.A."/>
            <person name="Pessino S.C."/>
            <person name="Combes M.C."/>
            <person name="Mariac C."/>
            <person name="Albertini E."/>
            <person name="Pupilli F."/>
            <person name="Ortiz J.P.A."/>
            <person name="Leblanc O."/>
        </authorList>
    </citation>
    <scope>NUCLEOTIDE SEQUENCE [LARGE SCALE GENOMIC DNA]</scope>
    <source>
        <strain evidence="6">R1</strain>
        <tissue evidence="6">Leaf</tissue>
    </source>
</reference>
<dbReference type="Pfam" id="PF23559">
    <property type="entry name" value="WHD_DRP"/>
    <property type="match status" value="1"/>
</dbReference>
<accession>A0AAQ3SEV0</accession>
<dbReference type="PRINTS" id="PR00364">
    <property type="entry name" value="DISEASERSIST"/>
</dbReference>
<dbReference type="Gene3D" id="3.80.10.10">
    <property type="entry name" value="Ribonuclease Inhibitor"/>
    <property type="match status" value="1"/>
</dbReference>
<dbReference type="InterPro" id="IPR058922">
    <property type="entry name" value="WHD_DRP"/>
</dbReference>
<evidence type="ECO:0000256" key="1">
    <source>
        <dbReference type="ARBA" id="ARBA00022614"/>
    </source>
</evidence>
<dbReference type="GO" id="GO:0043531">
    <property type="term" value="F:ADP binding"/>
    <property type="evidence" value="ECO:0007669"/>
    <property type="project" value="InterPro"/>
</dbReference>
<dbReference type="InterPro" id="IPR032675">
    <property type="entry name" value="LRR_dom_sf"/>
</dbReference>
<dbReference type="Pfam" id="PF00931">
    <property type="entry name" value="NB-ARC"/>
    <property type="match status" value="1"/>
</dbReference>
<keyword evidence="7" id="KW-1185">Reference proteome</keyword>
<dbReference type="GO" id="GO:0042742">
    <property type="term" value="P:defense response to bacterium"/>
    <property type="evidence" value="ECO:0007669"/>
    <property type="project" value="UniProtKB-ARBA"/>
</dbReference>
<dbReference type="Pfam" id="PF25019">
    <property type="entry name" value="LRR_R13L1-DRL21"/>
    <property type="match status" value="1"/>
</dbReference>
<proteinExistence type="predicted"/>
<organism evidence="6 7">
    <name type="scientific">Paspalum notatum var. saurae</name>
    <dbReference type="NCBI Taxonomy" id="547442"/>
    <lineage>
        <taxon>Eukaryota</taxon>
        <taxon>Viridiplantae</taxon>
        <taxon>Streptophyta</taxon>
        <taxon>Embryophyta</taxon>
        <taxon>Tracheophyta</taxon>
        <taxon>Spermatophyta</taxon>
        <taxon>Magnoliopsida</taxon>
        <taxon>Liliopsida</taxon>
        <taxon>Poales</taxon>
        <taxon>Poaceae</taxon>
        <taxon>PACMAD clade</taxon>
        <taxon>Panicoideae</taxon>
        <taxon>Andropogonodae</taxon>
        <taxon>Paspaleae</taxon>
        <taxon>Paspalinae</taxon>
        <taxon>Paspalum</taxon>
    </lineage>
</organism>
<name>A0AAQ3SEV0_PASNO</name>
<dbReference type="InterPro" id="IPR056789">
    <property type="entry name" value="LRR_R13L1-DRL21"/>
</dbReference>
<dbReference type="SUPFAM" id="SSF52540">
    <property type="entry name" value="P-loop containing nucleoside triphosphate hydrolases"/>
    <property type="match status" value="1"/>
</dbReference>
<feature type="compositionally biased region" description="Basic and acidic residues" evidence="4">
    <location>
        <begin position="38"/>
        <end position="50"/>
    </location>
</feature>
<dbReference type="Proteomes" id="UP001341281">
    <property type="component" value="Chromosome 01"/>
</dbReference>
<dbReference type="EMBL" id="CP144745">
    <property type="protein sequence ID" value="WVZ49576.1"/>
    <property type="molecule type" value="Genomic_DNA"/>
</dbReference>